<gene>
    <name evidence="1" type="ORF">AXF42_Ash017897</name>
</gene>
<evidence type="ECO:0000313" key="2">
    <source>
        <dbReference type="Proteomes" id="UP000236161"/>
    </source>
</evidence>
<proteinExistence type="predicted"/>
<name>A0A2I0AY65_9ASPA</name>
<protein>
    <submittedName>
        <fullName evidence="1">Uncharacterized protein</fullName>
    </submittedName>
</protein>
<dbReference type="AlphaFoldDB" id="A0A2I0AY65"/>
<sequence>MISSNGSCWRKRSLSWAINLLRSLGSASRAISGGRSRSMESLVTGVESISTVPSNRLPASPKSSLPLLPLIRSFGTASVR</sequence>
<dbReference type="EMBL" id="KZ451937">
    <property type="protein sequence ID" value="PKA60491.1"/>
    <property type="molecule type" value="Genomic_DNA"/>
</dbReference>
<dbReference type="Proteomes" id="UP000236161">
    <property type="component" value="Unassembled WGS sequence"/>
</dbReference>
<reference evidence="1 2" key="1">
    <citation type="journal article" date="2017" name="Nature">
        <title>The Apostasia genome and the evolution of orchids.</title>
        <authorList>
            <person name="Zhang G.Q."/>
            <person name="Liu K.W."/>
            <person name="Li Z."/>
            <person name="Lohaus R."/>
            <person name="Hsiao Y.Y."/>
            <person name="Niu S.C."/>
            <person name="Wang J.Y."/>
            <person name="Lin Y.C."/>
            <person name="Xu Q."/>
            <person name="Chen L.J."/>
            <person name="Yoshida K."/>
            <person name="Fujiwara S."/>
            <person name="Wang Z.W."/>
            <person name="Zhang Y.Q."/>
            <person name="Mitsuda N."/>
            <person name="Wang M."/>
            <person name="Liu G.H."/>
            <person name="Pecoraro L."/>
            <person name="Huang H.X."/>
            <person name="Xiao X.J."/>
            <person name="Lin M."/>
            <person name="Wu X.Y."/>
            <person name="Wu W.L."/>
            <person name="Chen Y.Y."/>
            <person name="Chang S.B."/>
            <person name="Sakamoto S."/>
            <person name="Ohme-Takagi M."/>
            <person name="Yagi M."/>
            <person name="Zeng S.J."/>
            <person name="Shen C.Y."/>
            <person name="Yeh C.M."/>
            <person name="Luo Y.B."/>
            <person name="Tsai W.C."/>
            <person name="Van de Peer Y."/>
            <person name="Liu Z.J."/>
        </authorList>
    </citation>
    <scope>NUCLEOTIDE SEQUENCE [LARGE SCALE GENOMIC DNA]</scope>
    <source>
        <strain evidence="2">cv. Shenzhen</strain>
        <tissue evidence="1">Stem</tissue>
    </source>
</reference>
<keyword evidence="2" id="KW-1185">Reference proteome</keyword>
<organism evidence="1 2">
    <name type="scientific">Apostasia shenzhenica</name>
    <dbReference type="NCBI Taxonomy" id="1088818"/>
    <lineage>
        <taxon>Eukaryota</taxon>
        <taxon>Viridiplantae</taxon>
        <taxon>Streptophyta</taxon>
        <taxon>Embryophyta</taxon>
        <taxon>Tracheophyta</taxon>
        <taxon>Spermatophyta</taxon>
        <taxon>Magnoliopsida</taxon>
        <taxon>Liliopsida</taxon>
        <taxon>Asparagales</taxon>
        <taxon>Orchidaceae</taxon>
        <taxon>Apostasioideae</taxon>
        <taxon>Apostasia</taxon>
    </lineage>
</organism>
<accession>A0A2I0AY65</accession>
<evidence type="ECO:0000313" key="1">
    <source>
        <dbReference type="EMBL" id="PKA60491.1"/>
    </source>
</evidence>